<sequence>MENTLATWWPMAAFFFVSSITPGPNNIMLASSGLRHGFRRSVPHMLGISAGCMAMLLVVGMGAGQMFVRWPLLHTLLKLACGAYLLHLAWRTATAPTSLAAAPAASAPETDRPLSFWQAAAFQWVNPKVWAMILGVVALYIPSGPFALQLALAALIAGAVNLPSISVWTWFGVGLRHWLRSARRMRAFNRVMAALLVASLVPILGM</sequence>
<feature type="transmembrane region" description="Helical" evidence="6">
    <location>
        <begin position="154"/>
        <end position="175"/>
    </location>
</feature>
<evidence type="ECO:0000256" key="4">
    <source>
        <dbReference type="ARBA" id="ARBA00022989"/>
    </source>
</evidence>
<feature type="transmembrane region" description="Helical" evidence="6">
    <location>
        <begin position="6"/>
        <end position="24"/>
    </location>
</feature>
<proteinExistence type="predicted"/>
<feature type="transmembrane region" description="Helical" evidence="6">
    <location>
        <begin position="45"/>
        <end position="64"/>
    </location>
</feature>
<reference evidence="7 8" key="1">
    <citation type="submission" date="2015-05" db="EMBL/GenBank/DDBJ databases">
        <title>Draft genome sequence of Lampropedia sp. CT6, isolated from the microbial mat of a hot water spring, located at Manikaran, India.</title>
        <authorList>
            <person name="Tripathi C."/>
            <person name="Rani P."/>
            <person name="Mahato N.K."/>
            <person name="Lal R."/>
        </authorList>
    </citation>
    <scope>NUCLEOTIDE SEQUENCE [LARGE SCALE GENOMIC DNA]</scope>
    <source>
        <strain evidence="7 8">CT6</strain>
    </source>
</reference>
<evidence type="ECO:0000256" key="1">
    <source>
        <dbReference type="ARBA" id="ARBA00004651"/>
    </source>
</evidence>
<accession>A0A0U1PWF2</accession>
<keyword evidence="4 6" id="KW-1133">Transmembrane helix</keyword>
<dbReference type="PANTHER" id="PTHR30086">
    <property type="entry name" value="ARGININE EXPORTER PROTEIN ARGO"/>
    <property type="match status" value="1"/>
</dbReference>
<keyword evidence="5 6" id="KW-0472">Membrane</keyword>
<dbReference type="Pfam" id="PF01810">
    <property type="entry name" value="LysE"/>
    <property type="match status" value="1"/>
</dbReference>
<evidence type="ECO:0000256" key="3">
    <source>
        <dbReference type="ARBA" id="ARBA00022692"/>
    </source>
</evidence>
<dbReference type="PANTHER" id="PTHR30086:SF20">
    <property type="entry name" value="ARGININE EXPORTER PROTEIN ARGO-RELATED"/>
    <property type="match status" value="1"/>
</dbReference>
<evidence type="ECO:0000256" key="2">
    <source>
        <dbReference type="ARBA" id="ARBA00022475"/>
    </source>
</evidence>
<dbReference type="OrthoDB" id="9812084at2"/>
<evidence type="ECO:0000256" key="6">
    <source>
        <dbReference type="SAM" id="Phobius"/>
    </source>
</evidence>
<evidence type="ECO:0008006" key="9">
    <source>
        <dbReference type="Google" id="ProtNLM"/>
    </source>
</evidence>
<dbReference type="GO" id="GO:0033228">
    <property type="term" value="P:cysteine export across plasma membrane"/>
    <property type="evidence" value="ECO:0007669"/>
    <property type="project" value="TreeGrafter"/>
</dbReference>
<dbReference type="GO" id="GO:0005886">
    <property type="term" value="C:plasma membrane"/>
    <property type="evidence" value="ECO:0007669"/>
    <property type="project" value="UniProtKB-SubCell"/>
</dbReference>
<feature type="transmembrane region" description="Helical" evidence="6">
    <location>
        <begin position="187"/>
        <end position="205"/>
    </location>
</feature>
<protein>
    <recommendedName>
        <fullName evidence="9">Lysine transporter LysE</fullName>
    </recommendedName>
</protein>
<name>A0A0U1PWF2_9BURK</name>
<dbReference type="AlphaFoldDB" id="A0A0U1PWF2"/>
<keyword evidence="2" id="KW-1003">Cell membrane</keyword>
<evidence type="ECO:0000313" key="8">
    <source>
        <dbReference type="Proteomes" id="UP000050580"/>
    </source>
</evidence>
<dbReference type="GO" id="GO:0015171">
    <property type="term" value="F:amino acid transmembrane transporter activity"/>
    <property type="evidence" value="ECO:0007669"/>
    <property type="project" value="TreeGrafter"/>
</dbReference>
<dbReference type="InterPro" id="IPR001123">
    <property type="entry name" value="LeuE-type"/>
</dbReference>
<dbReference type="Proteomes" id="UP000050580">
    <property type="component" value="Unassembled WGS sequence"/>
</dbReference>
<dbReference type="EMBL" id="LBNQ01000041">
    <property type="protein sequence ID" value="KKW66786.1"/>
    <property type="molecule type" value="Genomic_DNA"/>
</dbReference>
<gene>
    <name evidence="7" type="ORF">AAV94_13580</name>
</gene>
<keyword evidence="3 6" id="KW-0812">Transmembrane</keyword>
<keyword evidence="8" id="KW-1185">Reference proteome</keyword>
<comment type="caution">
    <text evidence="7">The sequence shown here is derived from an EMBL/GenBank/DDBJ whole genome shotgun (WGS) entry which is preliminary data.</text>
</comment>
<evidence type="ECO:0000313" key="7">
    <source>
        <dbReference type="EMBL" id="KKW66786.1"/>
    </source>
</evidence>
<comment type="subcellular location">
    <subcellularLocation>
        <location evidence="1">Cell membrane</location>
        <topology evidence="1">Multi-pass membrane protein</topology>
    </subcellularLocation>
</comment>
<dbReference type="RefSeq" id="WP_046742761.1">
    <property type="nucleotide sequence ID" value="NZ_LBNQ01000041.1"/>
</dbReference>
<organism evidence="7 8">
    <name type="scientific">Lampropedia cohaerens</name>
    <dbReference type="NCBI Taxonomy" id="1610491"/>
    <lineage>
        <taxon>Bacteria</taxon>
        <taxon>Pseudomonadati</taxon>
        <taxon>Pseudomonadota</taxon>
        <taxon>Betaproteobacteria</taxon>
        <taxon>Burkholderiales</taxon>
        <taxon>Comamonadaceae</taxon>
        <taxon>Lampropedia</taxon>
    </lineage>
</organism>
<evidence type="ECO:0000256" key="5">
    <source>
        <dbReference type="ARBA" id="ARBA00023136"/>
    </source>
</evidence>
<feature type="transmembrane region" description="Helical" evidence="6">
    <location>
        <begin position="129"/>
        <end position="148"/>
    </location>
</feature>